<evidence type="ECO:0000313" key="2">
    <source>
        <dbReference type="EMBL" id="GAI42887.1"/>
    </source>
</evidence>
<dbReference type="EMBL" id="BARV01033221">
    <property type="protein sequence ID" value="GAI42887.1"/>
    <property type="molecule type" value="Genomic_DNA"/>
</dbReference>
<sequence length="99" mass="10584">MSYSQIKRVAIVPNQPRDFHIEHEGTANYSIDLVQEHRVIGLDWALFNTGAAAITIAVDGGTPITVPAGSSRGFNNIKYATLKVVAAVAFTVLVAGVNF</sequence>
<evidence type="ECO:0000256" key="1">
    <source>
        <dbReference type="SAM" id="Phobius"/>
    </source>
</evidence>
<accession>X1NFR3</accession>
<comment type="caution">
    <text evidence="2">The sequence shown here is derived from an EMBL/GenBank/DDBJ whole genome shotgun (WGS) entry which is preliminary data.</text>
</comment>
<organism evidence="2">
    <name type="scientific">marine sediment metagenome</name>
    <dbReference type="NCBI Taxonomy" id="412755"/>
    <lineage>
        <taxon>unclassified sequences</taxon>
        <taxon>metagenomes</taxon>
        <taxon>ecological metagenomes</taxon>
    </lineage>
</organism>
<feature type="transmembrane region" description="Helical" evidence="1">
    <location>
        <begin position="80"/>
        <end position="97"/>
    </location>
</feature>
<reference evidence="2" key="1">
    <citation type="journal article" date="2014" name="Front. Microbiol.">
        <title>High frequency of phylogenetically diverse reductive dehalogenase-homologous genes in deep subseafloor sedimentary metagenomes.</title>
        <authorList>
            <person name="Kawai M."/>
            <person name="Futagami T."/>
            <person name="Toyoda A."/>
            <person name="Takaki Y."/>
            <person name="Nishi S."/>
            <person name="Hori S."/>
            <person name="Arai W."/>
            <person name="Tsubouchi T."/>
            <person name="Morono Y."/>
            <person name="Uchiyama I."/>
            <person name="Ito T."/>
            <person name="Fujiyama A."/>
            <person name="Inagaki F."/>
            <person name="Takami H."/>
        </authorList>
    </citation>
    <scope>NUCLEOTIDE SEQUENCE</scope>
    <source>
        <strain evidence="2">Expedition CK06-06</strain>
    </source>
</reference>
<keyword evidence="1" id="KW-0812">Transmembrane</keyword>
<keyword evidence="1" id="KW-0472">Membrane</keyword>
<proteinExistence type="predicted"/>
<keyword evidence="1" id="KW-1133">Transmembrane helix</keyword>
<protein>
    <submittedName>
        <fullName evidence="2">Uncharacterized protein</fullName>
    </submittedName>
</protein>
<name>X1NFR3_9ZZZZ</name>
<dbReference type="AlphaFoldDB" id="X1NFR3"/>
<gene>
    <name evidence="2" type="ORF">S06H3_52256</name>
</gene>